<dbReference type="GO" id="GO:0016787">
    <property type="term" value="F:hydrolase activity"/>
    <property type="evidence" value="ECO:0007669"/>
    <property type="project" value="UniProtKB-UniRule"/>
</dbReference>
<feature type="short sequence motif" description="GXSXG" evidence="4">
    <location>
        <begin position="46"/>
        <end position="50"/>
    </location>
</feature>
<dbReference type="PANTHER" id="PTHR14226:SF78">
    <property type="entry name" value="SLR0060 PROTEIN"/>
    <property type="match status" value="1"/>
</dbReference>
<dbReference type="AlphaFoldDB" id="A0A6M5YWZ3"/>
<accession>A0A6M5YWZ3</accession>
<dbReference type="InterPro" id="IPR002641">
    <property type="entry name" value="PNPLA_dom"/>
</dbReference>
<name>A0A6M5YWZ3_9BACT</name>
<evidence type="ECO:0000256" key="2">
    <source>
        <dbReference type="ARBA" id="ARBA00022963"/>
    </source>
</evidence>
<dbReference type="Pfam" id="PF01734">
    <property type="entry name" value="Patatin"/>
    <property type="match status" value="1"/>
</dbReference>
<evidence type="ECO:0000256" key="4">
    <source>
        <dbReference type="PROSITE-ProRule" id="PRU01161"/>
    </source>
</evidence>
<keyword evidence="3 4" id="KW-0443">Lipid metabolism</keyword>
<dbReference type="PANTHER" id="PTHR14226">
    <property type="entry name" value="NEUROPATHY TARGET ESTERASE/SWISS CHEESE D.MELANOGASTER"/>
    <property type="match status" value="1"/>
</dbReference>
<reference evidence="7" key="1">
    <citation type="submission" date="2020-05" db="EMBL/GenBank/DDBJ databases">
        <title>Frigoriglobus tundricola gen. nov., sp. nov., a psychrotolerant cellulolytic planctomycete of the family Gemmataceae with two divergent copies of 16S rRNA gene.</title>
        <authorList>
            <person name="Kulichevskaya I.S."/>
            <person name="Ivanova A.A."/>
            <person name="Naumoff D.G."/>
            <person name="Beletsky A.V."/>
            <person name="Rijpstra W.I.C."/>
            <person name="Sinninghe Damste J.S."/>
            <person name="Mardanov A.V."/>
            <person name="Ravin N.V."/>
            <person name="Dedysh S.N."/>
        </authorList>
    </citation>
    <scope>NUCLEOTIDE SEQUENCE [LARGE SCALE GENOMIC DNA]</scope>
    <source>
        <strain evidence="7">PL17</strain>
    </source>
</reference>
<evidence type="ECO:0000313" key="7">
    <source>
        <dbReference type="Proteomes" id="UP000503447"/>
    </source>
</evidence>
<keyword evidence="2 4" id="KW-0442">Lipid degradation</keyword>
<feature type="domain" description="PNPLA" evidence="5">
    <location>
        <begin position="15"/>
        <end position="324"/>
    </location>
</feature>
<dbReference type="PROSITE" id="PS51635">
    <property type="entry name" value="PNPLA"/>
    <property type="match status" value="1"/>
</dbReference>
<feature type="short sequence motif" description="GXGXXG" evidence="4">
    <location>
        <begin position="19"/>
        <end position="24"/>
    </location>
</feature>
<evidence type="ECO:0000256" key="3">
    <source>
        <dbReference type="ARBA" id="ARBA00023098"/>
    </source>
</evidence>
<dbReference type="EMBL" id="CP053452">
    <property type="protein sequence ID" value="QJW98627.1"/>
    <property type="molecule type" value="Genomic_DNA"/>
</dbReference>
<evidence type="ECO:0000313" key="6">
    <source>
        <dbReference type="EMBL" id="QJW98627.1"/>
    </source>
</evidence>
<evidence type="ECO:0000259" key="5">
    <source>
        <dbReference type="PROSITE" id="PS51635"/>
    </source>
</evidence>
<keyword evidence="1 4" id="KW-0378">Hydrolase</keyword>
<evidence type="ECO:0000256" key="1">
    <source>
        <dbReference type="ARBA" id="ARBA00022801"/>
    </source>
</evidence>
<dbReference type="Proteomes" id="UP000503447">
    <property type="component" value="Chromosome"/>
</dbReference>
<dbReference type="Gene3D" id="3.40.1090.10">
    <property type="entry name" value="Cytosolic phospholipase A2 catalytic domain"/>
    <property type="match status" value="2"/>
</dbReference>
<feature type="active site" description="Nucleophile" evidence="4">
    <location>
        <position position="48"/>
    </location>
</feature>
<protein>
    <recommendedName>
        <fullName evidence="5">PNPLA domain-containing protein</fullName>
    </recommendedName>
</protein>
<feature type="active site" description="Proton acceptor" evidence="4">
    <location>
        <position position="311"/>
    </location>
</feature>
<gene>
    <name evidence="6" type="ORF">FTUN_6222</name>
</gene>
<dbReference type="RefSeq" id="WP_171473761.1">
    <property type="nucleotide sequence ID" value="NZ_CP053452.2"/>
</dbReference>
<sequence length="695" mass="76236">MTDPTSLEFDKLACITIQGGGVYGLTLLGQLHAVHMEGFLPISLAGTSAGAIVATLYWAGLTPAEVRDAFLDKAGQFQGLLGLVGFEEGPDGTPIGPEDAKETAVNLRNSGQEVLDGVEDLERIGRSGWIGRKLLFWVPFADVFLKVKPHLRRDLARARWAWERRGVFTGEALQDFLDLLLRRSKLLTHNSHLLPPPRLDAAGRSNPTGRWLTFRDFRRVQNEGRVPGGQPEARPYLPPLFLSVTEVTTRRLELINSVETRYLDWPVVTAVRASAGFPGFFTPVDHDAYELDPAAPTAVPGPAGGERSYVDGGVIANFPAFVFGTRFRRWLATTAVPNNPAYTVIMMRPWVHVGLRLSSARQNRPAAGERSHPGTFIRAMLDLLKGLARSELEDRLTEFVPRSIPVATDSAQTGGPDGVLSVGALRPHIVRTMFDQGHVSGRAALARYRFHLPPADPIETILNDALALARAVFPPDPGRPGTDPKFRANVFVPQGTDMLLVYRANMGAPGPATPPAEANTDRELRLNLRHGLSGLCYSTRRPLLLNMQQFSQKMRVPAAAPGEHFGFDRPTQARIRTDRTWLLSVPVFDPEAVLPGRLDAKPIDQIRGRDYAVALEGLVEPSDTDAHELDGAVFAVLNLDAGWDYAAVGLDEDPKSHRTDIRVRALVSIMRSCAFRIGALFSEQFPSPTKVPYAE</sequence>
<dbReference type="KEGG" id="ftj:FTUN_6222"/>
<feature type="short sequence motif" description="DGA/G" evidence="4">
    <location>
        <begin position="311"/>
        <end position="313"/>
    </location>
</feature>
<dbReference type="GO" id="GO:0016042">
    <property type="term" value="P:lipid catabolic process"/>
    <property type="evidence" value="ECO:0007669"/>
    <property type="project" value="UniProtKB-UniRule"/>
</dbReference>
<dbReference type="InterPro" id="IPR016035">
    <property type="entry name" value="Acyl_Trfase/lysoPLipase"/>
</dbReference>
<dbReference type="SUPFAM" id="SSF52151">
    <property type="entry name" value="FabD/lysophospholipase-like"/>
    <property type="match status" value="1"/>
</dbReference>
<organism evidence="6 7">
    <name type="scientific">Frigoriglobus tundricola</name>
    <dbReference type="NCBI Taxonomy" id="2774151"/>
    <lineage>
        <taxon>Bacteria</taxon>
        <taxon>Pseudomonadati</taxon>
        <taxon>Planctomycetota</taxon>
        <taxon>Planctomycetia</taxon>
        <taxon>Gemmatales</taxon>
        <taxon>Gemmataceae</taxon>
        <taxon>Frigoriglobus</taxon>
    </lineage>
</organism>
<proteinExistence type="predicted"/>
<keyword evidence="7" id="KW-1185">Reference proteome</keyword>
<dbReference type="InterPro" id="IPR050301">
    <property type="entry name" value="NTE"/>
</dbReference>